<evidence type="ECO:0000313" key="4">
    <source>
        <dbReference type="Proteomes" id="UP001174196"/>
    </source>
</evidence>
<comment type="similarity">
    <text evidence="1">Belongs to the GSP E family.</text>
</comment>
<dbReference type="Pfam" id="PF00437">
    <property type="entry name" value="T2SSE"/>
    <property type="match status" value="1"/>
</dbReference>
<proteinExistence type="inferred from homology"/>
<dbReference type="Proteomes" id="UP001174196">
    <property type="component" value="Unassembled WGS sequence"/>
</dbReference>
<organism evidence="3 4">
    <name type="scientific">Polycladomyces subterraneus</name>
    <dbReference type="NCBI Taxonomy" id="1016997"/>
    <lineage>
        <taxon>Bacteria</taxon>
        <taxon>Bacillati</taxon>
        <taxon>Bacillota</taxon>
        <taxon>Bacilli</taxon>
        <taxon>Bacillales</taxon>
        <taxon>Thermoactinomycetaceae</taxon>
        <taxon>Polycladomyces</taxon>
    </lineage>
</organism>
<dbReference type="Gene3D" id="3.30.450.90">
    <property type="match status" value="1"/>
</dbReference>
<evidence type="ECO:0000256" key="1">
    <source>
        <dbReference type="ARBA" id="ARBA00006611"/>
    </source>
</evidence>
<protein>
    <recommendedName>
        <fullName evidence="2">Bacterial type II secretion system protein E domain-containing protein</fullName>
    </recommendedName>
</protein>
<keyword evidence="4" id="KW-1185">Reference proteome</keyword>
<name>A0ABT8IQ55_9BACL</name>
<dbReference type="InterPro" id="IPR027417">
    <property type="entry name" value="P-loop_NTPase"/>
</dbReference>
<dbReference type="InterPro" id="IPR001482">
    <property type="entry name" value="T2SS/T4SS_dom"/>
</dbReference>
<dbReference type="SUPFAM" id="SSF52540">
    <property type="entry name" value="P-loop containing nucleoside triphosphate hydrolases"/>
    <property type="match status" value="1"/>
</dbReference>
<gene>
    <name evidence="3" type="ORF">NWF35_13490</name>
</gene>
<dbReference type="EMBL" id="JANRHH010000047">
    <property type="protein sequence ID" value="MDN4594882.1"/>
    <property type="molecule type" value="Genomic_DNA"/>
</dbReference>
<sequence length="72" mass="8262">MDIPASIAKLLERAIDMRASDIHVEPQGDGLRIRFRIDGLLTVVDRILSEWVLRYVSRLKGSGRNAYHRMGR</sequence>
<feature type="domain" description="Bacterial type II secretion system protein E" evidence="2">
    <location>
        <begin position="6"/>
        <end position="61"/>
    </location>
</feature>
<reference evidence="3" key="1">
    <citation type="submission" date="2022-08" db="EMBL/GenBank/DDBJ databases">
        <title>Polycladomyces zharkentsis sp. nov., a novel thermophilic CMC and starch-degrading bacterium isolated from a geothermal spring in Kazakhstan.</title>
        <authorList>
            <person name="Mashzhan A."/>
            <person name="Kistaubaeva A."/>
            <person name="Javier-Lopez R."/>
            <person name="Birkeland N.-K."/>
        </authorList>
    </citation>
    <scope>NUCLEOTIDE SEQUENCE</scope>
    <source>
        <strain evidence="3">KSR 13</strain>
    </source>
</reference>
<evidence type="ECO:0000313" key="3">
    <source>
        <dbReference type="EMBL" id="MDN4594882.1"/>
    </source>
</evidence>
<accession>A0ABT8IQ55</accession>
<evidence type="ECO:0000259" key="2">
    <source>
        <dbReference type="Pfam" id="PF00437"/>
    </source>
</evidence>
<comment type="caution">
    <text evidence="3">The sequence shown here is derived from an EMBL/GenBank/DDBJ whole genome shotgun (WGS) entry which is preliminary data.</text>
</comment>